<dbReference type="Proteomes" id="UP001336314">
    <property type="component" value="Unassembled WGS sequence"/>
</dbReference>
<organism evidence="2 3">
    <name type="scientific">Alkalimonas cellulosilytica</name>
    <dbReference type="NCBI Taxonomy" id="3058395"/>
    <lineage>
        <taxon>Bacteria</taxon>
        <taxon>Pseudomonadati</taxon>
        <taxon>Pseudomonadota</taxon>
        <taxon>Gammaproteobacteria</taxon>
        <taxon>Alkalimonas</taxon>
    </lineage>
</organism>
<proteinExistence type="predicted"/>
<accession>A0ABU7J4Y6</accession>
<dbReference type="Gene3D" id="3.20.20.190">
    <property type="entry name" value="Phosphatidylinositol (PI) phosphodiesterase"/>
    <property type="match status" value="1"/>
</dbReference>
<protein>
    <submittedName>
        <fullName evidence="2">Glycerophosphodiester phosphodiesterase family protein</fullName>
    </submittedName>
</protein>
<evidence type="ECO:0000259" key="1">
    <source>
        <dbReference type="PROSITE" id="PS51704"/>
    </source>
</evidence>
<feature type="domain" description="GP-PDE" evidence="1">
    <location>
        <begin position="1"/>
        <end position="299"/>
    </location>
</feature>
<evidence type="ECO:0000313" key="2">
    <source>
        <dbReference type="EMBL" id="MEE2001497.1"/>
    </source>
</evidence>
<evidence type="ECO:0000313" key="3">
    <source>
        <dbReference type="Proteomes" id="UP001336314"/>
    </source>
</evidence>
<dbReference type="InterPro" id="IPR017946">
    <property type="entry name" value="PLC-like_Pdiesterase_TIM-brl"/>
</dbReference>
<comment type="caution">
    <text evidence="2">The sequence shown here is derived from an EMBL/GenBank/DDBJ whole genome shotgun (WGS) entry which is preliminary data.</text>
</comment>
<dbReference type="SUPFAM" id="SSF51695">
    <property type="entry name" value="PLC-like phosphodiesterases"/>
    <property type="match status" value="1"/>
</dbReference>
<dbReference type="RefSeq" id="WP_330128597.1">
    <property type="nucleotide sequence ID" value="NZ_JAUHLI010000007.1"/>
</dbReference>
<reference evidence="2 3" key="1">
    <citation type="submission" date="2023-07" db="EMBL/GenBank/DDBJ databases">
        <title>Alkalimonas sp., MEB108 novel, alkaliphilic bacterium isolated from Lonar Lake, India.</title>
        <authorList>
            <person name="Joshi A."/>
            <person name="Thite S."/>
        </authorList>
    </citation>
    <scope>NUCLEOTIDE SEQUENCE [LARGE SCALE GENOMIC DNA]</scope>
    <source>
        <strain evidence="2 3">MEB108</strain>
    </source>
</reference>
<sequence length="313" mass="34559">MQLIAHRGFAGLMPENSLAAFQFALEQPSCAGIECDLRLTADGALVLHHDGRLNRGFCRHQDGYWLPEQGPTAAIHELSYAELQQYRIGEQKPASLYAKAHPLKADIPDARIPLFRELLALCRQRADFLCVAELKTPVPEREAQAWLPLARKVLAEIANEQAAAHTVFCSFHWDALNWLGQHSSRPRWYTTHPLPWLGLMPANPLTPEPSLRRQQILTEAAKLGGGLWPGAHHPQRYPGSAAEQLAASIAKQGGSGWFVHFSDVNEHTVAACQEAGILLCAWSGGVVPQSAIMRLQQWGVAYFCGDDMNAKGR</sequence>
<keyword evidence="3" id="KW-1185">Reference proteome</keyword>
<dbReference type="PROSITE" id="PS51704">
    <property type="entry name" value="GP_PDE"/>
    <property type="match status" value="1"/>
</dbReference>
<gene>
    <name evidence="2" type="ORF">QWY20_08525</name>
</gene>
<dbReference type="PANTHER" id="PTHR46211">
    <property type="entry name" value="GLYCEROPHOSPHORYL DIESTER PHOSPHODIESTERASE"/>
    <property type="match status" value="1"/>
</dbReference>
<dbReference type="Pfam" id="PF03009">
    <property type="entry name" value="GDPD"/>
    <property type="match status" value="1"/>
</dbReference>
<dbReference type="InterPro" id="IPR030395">
    <property type="entry name" value="GP_PDE_dom"/>
</dbReference>
<dbReference type="PANTHER" id="PTHR46211:SF14">
    <property type="entry name" value="GLYCEROPHOSPHODIESTER PHOSPHODIESTERASE"/>
    <property type="match status" value="1"/>
</dbReference>
<dbReference type="EMBL" id="JAUHLI010000007">
    <property type="protein sequence ID" value="MEE2001497.1"/>
    <property type="molecule type" value="Genomic_DNA"/>
</dbReference>
<name>A0ABU7J4Y6_9GAMM</name>